<dbReference type="SMART" id="SM00849">
    <property type="entry name" value="Lactamase_B"/>
    <property type="match status" value="1"/>
</dbReference>
<dbReference type="SUPFAM" id="SSF56281">
    <property type="entry name" value="Metallo-hydrolase/oxidoreductase"/>
    <property type="match status" value="1"/>
</dbReference>
<comment type="similarity">
    <text evidence="4">Belongs to the metallo-beta-lactamase superfamily. Glyoxalase II family.</text>
</comment>
<evidence type="ECO:0000313" key="11">
    <source>
        <dbReference type="EMBL" id="VDN06994.1"/>
    </source>
</evidence>
<dbReference type="InterPro" id="IPR032282">
    <property type="entry name" value="HAGH_C"/>
</dbReference>
<evidence type="ECO:0000256" key="1">
    <source>
        <dbReference type="ARBA" id="ARBA00001623"/>
    </source>
</evidence>
<protein>
    <recommendedName>
        <fullName evidence="5">hydroxyacylglutathione hydrolase</fullName>
        <ecNumber evidence="5">3.1.2.6</ecNumber>
    </recommendedName>
    <alternativeName>
        <fullName evidence="9">Glyoxalase II</fullName>
    </alternativeName>
</protein>
<evidence type="ECO:0000256" key="9">
    <source>
        <dbReference type="ARBA" id="ARBA00031044"/>
    </source>
</evidence>
<dbReference type="Pfam" id="PF16123">
    <property type="entry name" value="HAGH_C"/>
    <property type="match status" value="1"/>
</dbReference>
<name>A0A0N5D8E8_THECL</name>
<evidence type="ECO:0000256" key="5">
    <source>
        <dbReference type="ARBA" id="ARBA00011917"/>
    </source>
</evidence>
<sequence length="278" mass="31154">MQQARSLVELIRTVSITFINQRMKVIPIRALSDNFMYLLVDESTKESAIVDPVNLSDINDTVKKEGVKLTSALVTHHHWDHSGATQELPEYYKDLIIYGGDSRIKNITNKIKDGDTFKVGDLVVKCIHTPCHTTGSICYYVTDNNGDKVVFTGDTLFVAGCGRFFEGTAAEMDIALNDKLSSLPNDTKVYCGHDYTVSNLKFACSVEPNNEEAKKKLAWAEEQQTARKFTVPSTIAAEKLFNPFMRVRISEELRVIAKSTNPTTIMAKIRSMKNKFNA</sequence>
<dbReference type="FunFam" id="3.60.15.10:FF:000019">
    <property type="entry name" value="Hydroxyacylglutathione hydrolase, mitochondrial"/>
    <property type="match status" value="1"/>
</dbReference>
<dbReference type="OMA" id="NYIWLLQ"/>
<organism evidence="13">
    <name type="scientific">Thelazia callipaeda</name>
    <name type="common">Oriental eyeworm</name>
    <name type="synonym">Parasitic nematode</name>
    <dbReference type="NCBI Taxonomy" id="103827"/>
    <lineage>
        <taxon>Eukaryota</taxon>
        <taxon>Metazoa</taxon>
        <taxon>Ecdysozoa</taxon>
        <taxon>Nematoda</taxon>
        <taxon>Chromadorea</taxon>
        <taxon>Rhabditida</taxon>
        <taxon>Spirurina</taxon>
        <taxon>Spiruromorpha</taxon>
        <taxon>Thelazioidea</taxon>
        <taxon>Thelaziidae</taxon>
        <taxon>Thelazia</taxon>
    </lineage>
</organism>
<dbReference type="Pfam" id="PF00753">
    <property type="entry name" value="Lactamase_B"/>
    <property type="match status" value="1"/>
</dbReference>
<dbReference type="PIRSF" id="PIRSF005457">
    <property type="entry name" value="Glx"/>
    <property type="match status" value="1"/>
</dbReference>
<dbReference type="STRING" id="103827.A0A0N5D8E8"/>
<evidence type="ECO:0000259" key="10">
    <source>
        <dbReference type="SMART" id="SM00849"/>
    </source>
</evidence>
<dbReference type="GO" id="GO:0004416">
    <property type="term" value="F:hydroxyacylglutathione hydrolase activity"/>
    <property type="evidence" value="ECO:0007669"/>
    <property type="project" value="UniProtKB-EC"/>
</dbReference>
<dbReference type="AlphaFoldDB" id="A0A0N5D8E8"/>
<comment type="catalytic activity">
    <reaction evidence="1">
        <text>an S-(2-hydroxyacyl)glutathione + H2O = a 2-hydroxy carboxylate + glutathione + H(+)</text>
        <dbReference type="Rhea" id="RHEA:21864"/>
        <dbReference type="ChEBI" id="CHEBI:15377"/>
        <dbReference type="ChEBI" id="CHEBI:15378"/>
        <dbReference type="ChEBI" id="CHEBI:57925"/>
        <dbReference type="ChEBI" id="CHEBI:58896"/>
        <dbReference type="ChEBI" id="CHEBI:71261"/>
        <dbReference type="EC" id="3.1.2.6"/>
    </reaction>
</comment>
<evidence type="ECO:0000256" key="7">
    <source>
        <dbReference type="ARBA" id="ARBA00022801"/>
    </source>
</evidence>
<dbReference type="Gene3D" id="3.60.15.10">
    <property type="entry name" value="Ribonuclease Z/Hydroxyacylglutathione hydrolase-like"/>
    <property type="match status" value="1"/>
</dbReference>
<dbReference type="OrthoDB" id="515692at2759"/>
<evidence type="ECO:0000256" key="3">
    <source>
        <dbReference type="ARBA" id="ARBA00004963"/>
    </source>
</evidence>
<dbReference type="PANTHER" id="PTHR11935">
    <property type="entry name" value="BETA LACTAMASE DOMAIN"/>
    <property type="match status" value="1"/>
</dbReference>
<evidence type="ECO:0000313" key="13">
    <source>
        <dbReference type="WBParaSite" id="TCLT_0000937801-mRNA-1"/>
    </source>
</evidence>
<evidence type="ECO:0000256" key="2">
    <source>
        <dbReference type="ARBA" id="ARBA00001947"/>
    </source>
</evidence>
<dbReference type="EMBL" id="UYYF01004782">
    <property type="protein sequence ID" value="VDN06994.1"/>
    <property type="molecule type" value="Genomic_DNA"/>
</dbReference>
<keyword evidence="7" id="KW-0378">Hydrolase</keyword>
<keyword evidence="8" id="KW-0862">Zinc</keyword>
<reference evidence="13" key="1">
    <citation type="submission" date="2017-02" db="UniProtKB">
        <authorList>
            <consortium name="WormBaseParasite"/>
        </authorList>
    </citation>
    <scope>IDENTIFICATION</scope>
</reference>
<dbReference type="InterPro" id="IPR035680">
    <property type="entry name" value="Clx_II_MBL"/>
</dbReference>
<dbReference type="CDD" id="cd07723">
    <property type="entry name" value="hydroxyacylglutathione_hydrolase_MBL-fold"/>
    <property type="match status" value="1"/>
</dbReference>
<evidence type="ECO:0000313" key="12">
    <source>
        <dbReference type="Proteomes" id="UP000276776"/>
    </source>
</evidence>
<dbReference type="GO" id="GO:0046872">
    <property type="term" value="F:metal ion binding"/>
    <property type="evidence" value="ECO:0007669"/>
    <property type="project" value="UniProtKB-KW"/>
</dbReference>
<proteinExistence type="inferred from homology"/>
<dbReference type="PANTHER" id="PTHR11935:SF94">
    <property type="entry name" value="TENZING NORGAY, ISOFORM C"/>
    <property type="match status" value="1"/>
</dbReference>
<dbReference type="WBParaSite" id="TCLT_0000937801-mRNA-1">
    <property type="protein sequence ID" value="TCLT_0000937801-mRNA-1"/>
    <property type="gene ID" value="TCLT_0000937801"/>
</dbReference>
<comment type="pathway">
    <text evidence="3">Secondary metabolite metabolism; methylglyoxal degradation; (R)-lactate from methylglyoxal: step 2/2.</text>
</comment>
<evidence type="ECO:0000256" key="6">
    <source>
        <dbReference type="ARBA" id="ARBA00022723"/>
    </source>
</evidence>
<keyword evidence="12" id="KW-1185">Reference proteome</keyword>
<dbReference type="NCBIfam" id="TIGR03413">
    <property type="entry name" value="GSH_gloB"/>
    <property type="match status" value="1"/>
</dbReference>
<accession>A0A0N5D8E8</accession>
<dbReference type="Proteomes" id="UP000276776">
    <property type="component" value="Unassembled WGS sequence"/>
</dbReference>
<dbReference type="EC" id="3.1.2.6" evidence="5"/>
<dbReference type="InterPro" id="IPR017782">
    <property type="entry name" value="Hydroxyacylglutathione_Hdrlase"/>
</dbReference>
<dbReference type="InterPro" id="IPR001279">
    <property type="entry name" value="Metallo-B-lactamas"/>
</dbReference>
<reference evidence="11 12" key="2">
    <citation type="submission" date="2018-11" db="EMBL/GenBank/DDBJ databases">
        <authorList>
            <consortium name="Pathogen Informatics"/>
        </authorList>
    </citation>
    <scope>NUCLEOTIDE SEQUENCE [LARGE SCALE GENOMIC DNA]</scope>
</reference>
<dbReference type="GO" id="GO:0019243">
    <property type="term" value="P:methylglyoxal catabolic process to D-lactate via S-lactoyl-glutathione"/>
    <property type="evidence" value="ECO:0007669"/>
    <property type="project" value="InterPro"/>
</dbReference>
<gene>
    <name evidence="11" type="ORF">TCLT_LOCUS9367</name>
</gene>
<dbReference type="InterPro" id="IPR036866">
    <property type="entry name" value="RibonucZ/Hydroxyglut_hydro"/>
</dbReference>
<keyword evidence="6" id="KW-0479">Metal-binding</keyword>
<feature type="domain" description="Metallo-beta-lactamase" evidence="10">
    <location>
        <begin position="33"/>
        <end position="193"/>
    </location>
</feature>
<evidence type="ECO:0000256" key="8">
    <source>
        <dbReference type="ARBA" id="ARBA00022833"/>
    </source>
</evidence>
<comment type="cofactor">
    <cofactor evidence="2">
        <name>Zn(2+)</name>
        <dbReference type="ChEBI" id="CHEBI:29105"/>
    </cofactor>
</comment>
<evidence type="ECO:0000256" key="4">
    <source>
        <dbReference type="ARBA" id="ARBA00006759"/>
    </source>
</evidence>
<dbReference type="HAMAP" id="MF_01374">
    <property type="entry name" value="Glyoxalase_2"/>
    <property type="match status" value="1"/>
</dbReference>